<protein>
    <recommendedName>
        <fullName evidence="3">Tetratricopeptide repeat protein</fullName>
    </recommendedName>
</protein>
<dbReference type="InterPro" id="IPR011990">
    <property type="entry name" value="TPR-like_helical_dom_sf"/>
</dbReference>
<evidence type="ECO:0000313" key="2">
    <source>
        <dbReference type="Proteomes" id="UP000263377"/>
    </source>
</evidence>
<name>A0A373A380_9ACTN</name>
<dbReference type="SMART" id="SM00028">
    <property type="entry name" value="TPR"/>
    <property type="match status" value="5"/>
</dbReference>
<dbReference type="InterPro" id="IPR019734">
    <property type="entry name" value="TPR_rpt"/>
</dbReference>
<proteinExistence type="predicted"/>
<dbReference type="EMBL" id="QVIG01000001">
    <property type="protein sequence ID" value="RGD62027.1"/>
    <property type="molecule type" value="Genomic_DNA"/>
</dbReference>
<sequence>MITDTIDRLPPEGRRLLADIAHLPAPDLDVHTVAASTATPTRETRKRLEELTAQHLLEHTADVAARGPVYVIRPEVADRASALNDNPGARTAVLQRYLDFLTTTAYEAARVLAPHHRVLEHTSRHEPAEPVRFAVNHVALAWLEATAPALLPAITAATKHGEYRAAACVTHAAWPLFLYTRHERWIPIHRQGLAAAERWGDTVAIRELLSALAGGLRDNREYDEAISCLQRARTLAEGDLEAIAKCSSSIGACLHADARYVEAKPQLTAAATRYGQLGHVRGQALALILIGSAHARLGEPVAAVPVLQEACTLLSGLTDPDPLNISRALAYLGEAHSLAGAHDLAASALVKALEQFRFLRAPHWTAHTMEFLGQAALRADQRHAAMDWYSTSLAQYTDLASSHDTDRLKRRLDSVTRR</sequence>
<gene>
    <name evidence="1" type="ORF">DR950_33630</name>
</gene>
<dbReference type="SUPFAM" id="SSF48452">
    <property type="entry name" value="TPR-like"/>
    <property type="match status" value="2"/>
</dbReference>
<organism evidence="1 2">
    <name type="scientific">Kitasatospora xanthocidica</name>
    <dbReference type="NCBI Taxonomy" id="83382"/>
    <lineage>
        <taxon>Bacteria</taxon>
        <taxon>Bacillati</taxon>
        <taxon>Actinomycetota</taxon>
        <taxon>Actinomycetes</taxon>
        <taxon>Kitasatosporales</taxon>
        <taxon>Streptomycetaceae</taxon>
        <taxon>Kitasatospora</taxon>
    </lineage>
</organism>
<keyword evidence="2" id="KW-1185">Reference proteome</keyword>
<comment type="caution">
    <text evidence="1">The sequence shown here is derived from an EMBL/GenBank/DDBJ whole genome shotgun (WGS) entry which is preliminary data.</text>
</comment>
<evidence type="ECO:0000313" key="1">
    <source>
        <dbReference type="EMBL" id="RGD62027.1"/>
    </source>
</evidence>
<accession>A0A373A380</accession>
<dbReference type="AlphaFoldDB" id="A0A373A380"/>
<dbReference type="Proteomes" id="UP000263377">
    <property type="component" value="Unassembled WGS sequence"/>
</dbReference>
<evidence type="ECO:0008006" key="3">
    <source>
        <dbReference type="Google" id="ProtNLM"/>
    </source>
</evidence>
<reference evidence="1 2" key="1">
    <citation type="submission" date="2018-08" db="EMBL/GenBank/DDBJ databases">
        <title>Diversity &amp; Physiological Properties of Lignin-Decomposing Actinobacteria from Soil.</title>
        <authorList>
            <person name="Roh S.G."/>
            <person name="Kim S.B."/>
        </authorList>
    </citation>
    <scope>NUCLEOTIDE SEQUENCE [LARGE SCALE GENOMIC DNA]</scope>
    <source>
        <strain evidence="1 2">MMS17-GH009</strain>
    </source>
</reference>
<dbReference type="Gene3D" id="1.25.40.10">
    <property type="entry name" value="Tetratricopeptide repeat domain"/>
    <property type="match status" value="1"/>
</dbReference>